<evidence type="ECO:0000256" key="4">
    <source>
        <dbReference type="ARBA" id="ARBA00011199"/>
    </source>
</evidence>
<evidence type="ECO:0000256" key="17">
    <source>
        <dbReference type="ARBA" id="ARBA00029876"/>
    </source>
</evidence>
<evidence type="ECO:0000256" key="9">
    <source>
        <dbReference type="ARBA" id="ARBA00022719"/>
    </source>
</evidence>
<dbReference type="GO" id="GO:0008137">
    <property type="term" value="F:NADH dehydrogenase (ubiquinone) activity"/>
    <property type="evidence" value="ECO:0007669"/>
    <property type="project" value="InterPro"/>
</dbReference>
<accession>A0A2T7DUG8</accession>
<keyword evidence="8 21" id="KW-0812">Transmembrane</keyword>
<evidence type="ECO:0000256" key="3">
    <source>
        <dbReference type="ARBA" id="ARBA00008200"/>
    </source>
</evidence>
<evidence type="ECO:0000313" key="25">
    <source>
        <dbReference type="Proteomes" id="UP000244336"/>
    </source>
</evidence>
<keyword evidence="9" id="KW-0874">Quinone</keyword>
<dbReference type="InterPro" id="IPR002128">
    <property type="entry name" value="NADH_UbQ_OxRdtase_chlpt_su5_C"/>
</dbReference>
<dbReference type="EMBL" id="CM009752">
    <property type="protein sequence ID" value="PUZ59221.1"/>
    <property type="molecule type" value="Genomic_DNA"/>
</dbReference>
<comment type="subcellular location">
    <subcellularLocation>
        <location evidence="2">Plastid</location>
        <location evidence="2">Chloroplast thylakoid membrane</location>
        <topology evidence="2">Multi-pass membrane protein</topology>
    </subcellularLocation>
</comment>
<dbReference type="PANTHER" id="PTHR42829">
    <property type="entry name" value="NADH-UBIQUINONE OXIDOREDUCTASE CHAIN 5"/>
    <property type="match status" value="1"/>
</dbReference>
<evidence type="ECO:0000256" key="1">
    <source>
        <dbReference type="ARBA" id="ARBA00004059"/>
    </source>
</evidence>
<keyword evidence="7" id="KW-0934">Plastid</keyword>
<keyword evidence="7" id="KW-0150">Chloroplast</keyword>
<comment type="similarity">
    <text evidence="3">Belongs to the complex I subunit 5 family.</text>
</comment>
<comment type="subunit">
    <text evidence="4">NDH is composed of at least 16 different subunits, 5 of which are encoded in the nucleus.</text>
</comment>
<dbReference type="GO" id="GO:0048038">
    <property type="term" value="F:quinone binding"/>
    <property type="evidence" value="ECO:0007669"/>
    <property type="project" value="UniProtKB-KW"/>
</dbReference>
<feature type="domain" description="NADH:ubiquinone/plastoquinone oxidoreductase chloroplast chain 5 C-terminal" evidence="23">
    <location>
        <begin position="1"/>
        <end position="149"/>
    </location>
</feature>
<dbReference type="GO" id="GO:0015990">
    <property type="term" value="P:electron transport coupled proton transport"/>
    <property type="evidence" value="ECO:0007669"/>
    <property type="project" value="TreeGrafter"/>
</dbReference>
<sequence length="221" mass="25133">MLFPLLILLLFTLFIGSIGIHFDNGIKGNGISELTILSKWLTPSINFFQESSNSSINSYEFLINAISSISLAILGLFIAYIFYGSTYSFFQNLNFLNSLVKGNPKKNFLDEVKKKIYSWSYNRGYIDVFYTRVFIFGIRGLAELTNFFDKGVIDGIINGVGLAGFCIGEEIKSVGGGGEYRLIYSFSYVMYPCSYSFFHENGLFHEFLKTRLIKMQNLRLL</sequence>
<comment type="catalytic activity">
    <reaction evidence="19">
        <text>a plastoquinone + NADPH + (n+1) H(+)(in) = a plastoquinol + NADP(+) + n H(+)(out)</text>
        <dbReference type="Rhea" id="RHEA:42612"/>
        <dbReference type="Rhea" id="RHEA-COMP:9561"/>
        <dbReference type="Rhea" id="RHEA-COMP:9562"/>
        <dbReference type="ChEBI" id="CHEBI:15378"/>
        <dbReference type="ChEBI" id="CHEBI:17757"/>
        <dbReference type="ChEBI" id="CHEBI:57783"/>
        <dbReference type="ChEBI" id="CHEBI:58349"/>
        <dbReference type="ChEBI" id="CHEBI:62192"/>
    </reaction>
</comment>
<dbReference type="Pfam" id="PF01010">
    <property type="entry name" value="Proton_antipo_C"/>
    <property type="match status" value="1"/>
</dbReference>
<keyword evidence="15" id="KW-0793">Thylakoid</keyword>
<organism evidence="24 25">
    <name type="scientific">Panicum hallii var. hallii</name>
    <dbReference type="NCBI Taxonomy" id="1504633"/>
    <lineage>
        <taxon>Eukaryota</taxon>
        <taxon>Viridiplantae</taxon>
        <taxon>Streptophyta</taxon>
        <taxon>Embryophyta</taxon>
        <taxon>Tracheophyta</taxon>
        <taxon>Spermatophyta</taxon>
        <taxon>Magnoliopsida</taxon>
        <taxon>Liliopsida</taxon>
        <taxon>Poales</taxon>
        <taxon>Poaceae</taxon>
        <taxon>PACMAD clade</taxon>
        <taxon>Panicoideae</taxon>
        <taxon>Panicodae</taxon>
        <taxon>Paniceae</taxon>
        <taxon>Panicinae</taxon>
        <taxon>Panicum</taxon>
        <taxon>Panicum sect. Panicum</taxon>
    </lineage>
</organism>
<dbReference type="AlphaFoldDB" id="A0A2T7DUG8"/>
<dbReference type="InterPro" id="IPR003945">
    <property type="entry name" value="NU5C-like"/>
</dbReference>
<evidence type="ECO:0000256" key="22">
    <source>
        <dbReference type="SAM" id="SignalP"/>
    </source>
</evidence>
<keyword evidence="6" id="KW-0813">Transport</keyword>
<evidence type="ECO:0000256" key="19">
    <source>
        <dbReference type="ARBA" id="ARBA00047726"/>
    </source>
</evidence>
<keyword evidence="12" id="KW-1278">Translocase</keyword>
<evidence type="ECO:0000256" key="7">
    <source>
        <dbReference type="ARBA" id="ARBA00022528"/>
    </source>
</evidence>
<evidence type="ECO:0000256" key="21">
    <source>
        <dbReference type="SAM" id="Phobius"/>
    </source>
</evidence>
<evidence type="ECO:0000256" key="18">
    <source>
        <dbReference type="ARBA" id="ARBA00031649"/>
    </source>
</evidence>
<feature type="transmembrane region" description="Helical" evidence="21">
    <location>
        <begin position="61"/>
        <end position="83"/>
    </location>
</feature>
<evidence type="ECO:0000256" key="12">
    <source>
        <dbReference type="ARBA" id="ARBA00022967"/>
    </source>
</evidence>
<comment type="function">
    <text evidence="1">NDH shuttles electrons from NAD(P)H:plastoquinone, via FMN and iron-sulfur (Fe-S) centers, to quinones in the photosynthetic chain and possibly in a chloroplast respiratory chain. The immediate electron acceptor for the enzyme in this species is believed to be plastoquinone. Couples the redox reaction to proton translocation, and thus conserves the redox energy in a proton gradient.</text>
</comment>
<evidence type="ECO:0000256" key="13">
    <source>
        <dbReference type="ARBA" id="ARBA00022989"/>
    </source>
</evidence>
<keyword evidence="16 21" id="KW-0472">Membrane</keyword>
<dbReference type="GO" id="GO:0003954">
    <property type="term" value="F:NADH dehydrogenase activity"/>
    <property type="evidence" value="ECO:0007669"/>
    <property type="project" value="TreeGrafter"/>
</dbReference>
<evidence type="ECO:0000256" key="16">
    <source>
        <dbReference type="ARBA" id="ARBA00023136"/>
    </source>
</evidence>
<evidence type="ECO:0000259" key="23">
    <source>
        <dbReference type="Pfam" id="PF01010"/>
    </source>
</evidence>
<dbReference type="GO" id="GO:0042773">
    <property type="term" value="P:ATP synthesis coupled electron transport"/>
    <property type="evidence" value="ECO:0007669"/>
    <property type="project" value="InterPro"/>
</dbReference>
<proteinExistence type="inferred from homology"/>
<name>A0A2T7DUG8_9POAL</name>
<feature type="signal peptide" evidence="22">
    <location>
        <begin position="1"/>
        <end position="19"/>
    </location>
</feature>
<keyword evidence="25" id="KW-1185">Reference proteome</keyword>
<reference evidence="24 25" key="1">
    <citation type="submission" date="2018-04" db="EMBL/GenBank/DDBJ databases">
        <title>WGS assembly of Panicum hallii var. hallii HAL2.</title>
        <authorList>
            <person name="Lovell J."/>
            <person name="Jenkins J."/>
            <person name="Lowry D."/>
            <person name="Mamidi S."/>
            <person name="Sreedasyam A."/>
            <person name="Weng X."/>
            <person name="Barry K."/>
            <person name="Bonette J."/>
            <person name="Campitelli B."/>
            <person name="Daum C."/>
            <person name="Gordon S."/>
            <person name="Gould B."/>
            <person name="Lipzen A."/>
            <person name="MacQueen A."/>
            <person name="Palacio-Mejia J."/>
            <person name="Plott C."/>
            <person name="Shakirov E."/>
            <person name="Shu S."/>
            <person name="Yoshinaga Y."/>
            <person name="Zane M."/>
            <person name="Rokhsar D."/>
            <person name="Grimwood J."/>
            <person name="Schmutz J."/>
            <person name="Juenger T."/>
        </authorList>
    </citation>
    <scope>NUCLEOTIDE SEQUENCE [LARGE SCALE GENOMIC DNA]</scope>
    <source>
        <strain evidence="25">cv. HAL2</strain>
    </source>
</reference>
<keyword evidence="10" id="KW-0521">NADP</keyword>
<evidence type="ECO:0000256" key="6">
    <source>
        <dbReference type="ARBA" id="ARBA00022448"/>
    </source>
</evidence>
<evidence type="ECO:0000256" key="20">
    <source>
        <dbReference type="ARBA" id="ARBA00048026"/>
    </source>
</evidence>
<evidence type="ECO:0000256" key="8">
    <source>
        <dbReference type="ARBA" id="ARBA00022692"/>
    </source>
</evidence>
<dbReference type="Gene3D" id="1.20.5.2700">
    <property type="match status" value="1"/>
</dbReference>
<comment type="catalytic activity">
    <reaction evidence="20">
        <text>a plastoquinone + NADH + (n+1) H(+)(in) = a plastoquinol + NAD(+) + n H(+)(out)</text>
        <dbReference type="Rhea" id="RHEA:42608"/>
        <dbReference type="Rhea" id="RHEA-COMP:9561"/>
        <dbReference type="Rhea" id="RHEA-COMP:9562"/>
        <dbReference type="ChEBI" id="CHEBI:15378"/>
        <dbReference type="ChEBI" id="CHEBI:17757"/>
        <dbReference type="ChEBI" id="CHEBI:57540"/>
        <dbReference type="ChEBI" id="CHEBI:57945"/>
        <dbReference type="ChEBI" id="CHEBI:62192"/>
    </reaction>
</comment>
<evidence type="ECO:0000256" key="5">
    <source>
        <dbReference type="ARBA" id="ARBA00018648"/>
    </source>
</evidence>
<keyword evidence="22" id="KW-0732">Signal</keyword>
<keyword evidence="14" id="KW-0520">NAD</keyword>
<keyword evidence="13 21" id="KW-1133">Transmembrane helix</keyword>
<dbReference type="Gramene" id="PUZ59221">
    <property type="protein sequence ID" value="PUZ59221"/>
    <property type="gene ID" value="GQ55_4G023200"/>
</dbReference>
<evidence type="ECO:0000256" key="11">
    <source>
        <dbReference type="ARBA" id="ARBA00022957"/>
    </source>
</evidence>
<evidence type="ECO:0000256" key="14">
    <source>
        <dbReference type="ARBA" id="ARBA00023027"/>
    </source>
</evidence>
<feature type="chain" id="PRO_5015432626" description="NAD(P)H-quinone oxidoreductase subunit 5, chloroplastic" evidence="22">
    <location>
        <begin position="20"/>
        <end position="221"/>
    </location>
</feature>
<evidence type="ECO:0000256" key="10">
    <source>
        <dbReference type="ARBA" id="ARBA00022857"/>
    </source>
</evidence>
<evidence type="ECO:0000256" key="15">
    <source>
        <dbReference type="ARBA" id="ARBA00023078"/>
    </source>
</evidence>
<evidence type="ECO:0000256" key="2">
    <source>
        <dbReference type="ARBA" id="ARBA00004454"/>
    </source>
</evidence>
<dbReference type="STRING" id="1504633.A0A2T7DUG8"/>
<dbReference type="Proteomes" id="UP000244336">
    <property type="component" value="Chromosome 4"/>
</dbReference>
<dbReference type="PANTHER" id="PTHR42829:SF2">
    <property type="entry name" value="NADH-UBIQUINONE OXIDOREDUCTASE CHAIN 5"/>
    <property type="match status" value="1"/>
</dbReference>
<protein>
    <recommendedName>
        <fullName evidence="5">NAD(P)H-quinone oxidoreductase subunit 5, chloroplastic</fullName>
    </recommendedName>
    <alternativeName>
        <fullName evidence="18">NAD(P)H dehydrogenase subunit 5</fullName>
    </alternativeName>
    <alternativeName>
        <fullName evidence="17">NADH-plastoquinone oxidoreductase subunit 5</fullName>
    </alternativeName>
</protein>
<keyword evidence="11" id="KW-0618">Plastoquinone</keyword>
<dbReference type="OrthoDB" id="988028at2759"/>
<gene>
    <name evidence="24" type="ORF">GQ55_4G023200</name>
</gene>
<evidence type="ECO:0000313" key="24">
    <source>
        <dbReference type="EMBL" id="PUZ59221.1"/>
    </source>
</evidence>
<dbReference type="GO" id="GO:0009535">
    <property type="term" value="C:chloroplast thylakoid membrane"/>
    <property type="evidence" value="ECO:0007669"/>
    <property type="project" value="UniProtKB-SubCell"/>
</dbReference>